<dbReference type="Pfam" id="PF22421">
    <property type="entry name" value="SYY_C-terminal"/>
    <property type="match status" value="1"/>
</dbReference>
<evidence type="ECO:0000256" key="8">
    <source>
        <dbReference type="HAMAP-Rule" id="MF_02006"/>
    </source>
</evidence>
<dbReference type="InterPro" id="IPR054608">
    <property type="entry name" value="SYY-like_C"/>
</dbReference>
<accession>A0AAX3SYP8</accession>
<dbReference type="FunFam" id="1.10.240.10:FF:000001">
    <property type="entry name" value="Tyrosine--tRNA ligase"/>
    <property type="match status" value="1"/>
</dbReference>
<name>A0AAX3SYP8_SPICI</name>
<comment type="subcellular location">
    <subcellularLocation>
        <location evidence="8">Cytoplasm</location>
    </subcellularLocation>
</comment>
<evidence type="ECO:0000256" key="3">
    <source>
        <dbReference type="ARBA" id="ARBA00022840"/>
    </source>
</evidence>
<dbReference type="GO" id="GO:0004831">
    <property type="term" value="F:tyrosine-tRNA ligase activity"/>
    <property type="evidence" value="ECO:0007669"/>
    <property type="project" value="UniProtKB-UniRule"/>
</dbReference>
<dbReference type="PROSITE" id="PS00178">
    <property type="entry name" value="AA_TRNA_LIGASE_I"/>
    <property type="match status" value="1"/>
</dbReference>
<dbReference type="AlphaFoldDB" id="A0AAX3SYP8"/>
<dbReference type="SMART" id="SM00363">
    <property type="entry name" value="S4"/>
    <property type="match status" value="1"/>
</dbReference>
<feature type="short sequence motif" description="'HIGH' region" evidence="8">
    <location>
        <begin position="41"/>
        <end position="50"/>
    </location>
</feature>
<dbReference type="SUPFAM" id="SSF52374">
    <property type="entry name" value="Nucleotidylyl transferase"/>
    <property type="match status" value="1"/>
</dbReference>
<comment type="function">
    <text evidence="8">Catalyzes the attachment of tyrosine to tRNA(Tyr) in a two-step reaction: tyrosine is first activated by ATP to form Tyr-AMP and then transferred to the acceptor end of tRNA(Tyr).</text>
</comment>
<protein>
    <recommendedName>
        <fullName evidence="8">Tyrosine--tRNA ligase</fullName>
        <ecNumber evidence="8">6.1.1.1</ecNumber>
    </recommendedName>
    <alternativeName>
        <fullName evidence="8">Tyrosyl-tRNA synthetase</fullName>
        <shortName evidence="8">TyrRS</shortName>
    </alternativeName>
</protein>
<dbReference type="Gene3D" id="3.40.50.620">
    <property type="entry name" value="HUPs"/>
    <property type="match status" value="1"/>
</dbReference>
<dbReference type="InterPro" id="IPR002307">
    <property type="entry name" value="Tyr-tRNA-ligase"/>
</dbReference>
<dbReference type="InterPro" id="IPR036986">
    <property type="entry name" value="S4_RNA-bd_sf"/>
</dbReference>
<dbReference type="PANTHER" id="PTHR11766:SF0">
    <property type="entry name" value="TYROSINE--TRNA LIGASE, MITOCHONDRIAL"/>
    <property type="match status" value="1"/>
</dbReference>
<dbReference type="PANTHER" id="PTHR11766">
    <property type="entry name" value="TYROSYL-TRNA SYNTHETASE"/>
    <property type="match status" value="1"/>
</dbReference>
<dbReference type="GO" id="GO:0005829">
    <property type="term" value="C:cytosol"/>
    <property type="evidence" value="ECO:0007669"/>
    <property type="project" value="TreeGrafter"/>
</dbReference>
<dbReference type="GO" id="GO:0006437">
    <property type="term" value="P:tyrosyl-tRNA aminoacylation"/>
    <property type="evidence" value="ECO:0007669"/>
    <property type="project" value="UniProtKB-UniRule"/>
</dbReference>
<keyword evidence="3 8" id="KW-0067">ATP-binding</keyword>
<comment type="subunit">
    <text evidence="8">Homodimer.</text>
</comment>
<dbReference type="InterPro" id="IPR014729">
    <property type="entry name" value="Rossmann-like_a/b/a_fold"/>
</dbReference>
<dbReference type="Pfam" id="PF00579">
    <property type="entry name" value="tRNA-synt_1b"/>
    <property type="match status" value="1"/>
</dbReference>
<keyword evidence="1 8" id="KW-0436">Ligase</keyword>
<dbReference type="InterPro" id="IPR024088">
    <property type="entry name" value="Tyr-tRNA-ligase_bac-type"/>
</dbReference>
<dbReference type="InterPro" id="IPR002942">
    <property type="entry name" value="S4_RNA-bd"/>
</dbReference>
<feature type="binding site" evidence="8">
    <location>
        <position position="36"/>
    </location>
    <ligand>
        <name>L-tyrosine</name>
        <dbReference type="ChEBI" id="CHEBI:58315"/>
    </ligand>
</feature>
<dbReference type="NCBIfam" id="TIGR00234">
    <property type="entry name" value="tyrS"/>
    <property type="match status" value="1"/>
</dbReference>
<evidence type="ECO:0000259" key="10">
    <source>
        <dbReference type="SMART" id="SM00363"/>
    </source>
</evidence>
<dbReference type="CDD" id="cd00165">
    <property type="entry name" value="S4"/>
    <property type="match status" value="1"/>
</dbReference>
<keyword evidence="4 9" id="KW-0694">RNA-binding</keyword>
<dbReference type="EC" id="6.1.1.1" evidence="8"/>
<evidence type="ECO:0000256" key="5">
    <source>
        <dbReference type="ARBA" id="ARBA00022917"/>
    </source>
</evidence>
<dbReference type="Gene3D" id="3.10.290.10">
    <property type="entry name" value="RNA-binding S4 domain"/>
    <property type="match status" value="1"/>
</dbReference>
<keyword evidence="8" id="KW-0963">Cytoplasm</keyword>
<evidence type="ECO:0000313" key="11">
    <source>
        <dbReference type="EMBL" id="WFG96258.1"/>
    </source>
</evidence>
<reference evidence="11 12" key="1">
    <citation type="submission" date="2022-04" db="EMBL/GenBank/DDBJ databases">
        <title>Whole genome of Spiroplasma citri.</title>
        <authorList>
            <person name="Khanchezar A."/>
            <person name="Izadpanah K."/>
            <person name="Taghavi M."/>
            <person name="Ghorbani A."/>
            <person name="Beven L."/>
        </authorList>
    </citation>
    <scope>NUCLEOTIDE SEQUENCE [LARGE SCALE GENOMIC DNA]</scope>
    <source>
        <strain evidence="11 12">D4</strain>
    </source>
</reference>
<dbReference type="PRINTS" id="PR01040">
    <property type="entry name" value="TRNASYNTHTYR"/>
</dbReference>
<dbReference type="PROSITE" id="PS50889">
    <property type="entry name" value="S4"/>
    <property type="match status" value="1"/>
</dbReference>
<evidence type="ECO:0000313" key="12">
    <source>
        <dbReference type="Proteomes" id="UP001214629"/>
    </source>
</evidence>
<comment type="catalytic activity">
    <reaction evidence="7 8">
        <text>tRNA(Tyr) + L-tyrosine + ATP = L-tyrosyl-tRNA(Tyr) + AMP + diphosphate + H(+)</text>
        <dbReference type="Rhea" id="RHEA:10220"/>
        <dbReference type="Rhea" id="RHEA-COMP:9706"/>
        <dbReference type="Rhea" id="RHEA-COMP:9707"/>
        <dbReference type="ChEBI" id="CHEBI:15378"/>
        <dbReference type="ChEBI" id="CHEBI:30616"/>
        <dbReference type="ChEBI" id="CHEBI:33019"/>
        <dbReference type="ChEBI" id="CHEBI:58315"/>
        <dbReference type="ChEBI" id="CHEBI:78442"/>
        <dbReference type="ChEBI" id="CHEBI:78536"/>
        <dbReference type="ChEBI" id="CHEBI:456215"/>
        <dbReference type="EC" id="6.1.1.1"/>
    </reaction>
</comment>
<feature type="binding site" evidence="8">
    <location>
        <position position="170"/>
    </location>
    <ligand>
        <name>L-tyrosine</name>
        <dbReference type="ChEBI" id="CHEBI:58315"/>
    </ligand>
</feature>
<evidence type="ECO:0000256" key="1">
    <source>
        <dbReference type="ARBA" id="ARBA00022598"/>
    </source>
</evidence>
<evidence type="ECO:0000256" key="6">
    <source>
        <dbReference type="ARBA" id="ARBA00023146"/>
    </source>
</evidence>
<evidence type="ECO:0000256" key="9">
    <source>
        <dbReference type="PROSITE-ProRule" id="PRU00182"/>
    </source>
</evidence>
<feature type="binding site" evidence="8">
    <location>
        <position position="231"/>
    </location>
    <ligand>
        <name>ATP</name>
        <dbReference type="ChEBI" id="CHEBI:30616"/>
    </ligand>
</feature>
<keyword evidence="5 8" id="KW-0648">Protein biosynthesis</keyword>
<evidence type="ECO:0000256" key="2">
    <source>
        <dbReference type="ARBA" id="ARBA00022741"/>
    </source>
</evidence>
<dbReference type="GO" id="GO:0003723">
    <property type="term" value="F:RNA binding"/>
    <property type="evidence" value="ECO:0007669"/>
    <property type="project" value="UniProtKB-KW"/>
</dbReference>
<feature type="domain" description="RNA-binding S4" evidence="10">
    <location>
        <begin position="351"/>
        <end position="412"/>
    </location>
</feature>
<dbReference type="CDD" id="cd00805">
    <property type="entry name" value="TyrRS_core"/>
    <property type="match status" value="1"/>
</dbReference>
<dbReference type="InterPro" id="IPR002305">
    <property type="entry name" value="aa-tRNA-synth_Ic"/>
</dbReference>
<evidence type="ECO:0000256" key="4">
    <source>
        <dbReference type="ARBA" id="ARBA00022884"/>
    </source>
</evidence>
<dbReference type="HAMAP" id="MF_02006">
    <property type="entry name" value="Tyr_tRNA_synth_type1"/>
    <property type="match status" value="1"/>
</dbReference>
<dbReference type="SUPFAM" id="SSF55174">
    <property type="entry name" value="Alpha-L RNA-binding motif"/>
    <property type="match status" value="1"/>
</dbReference>
<keyword evidence="2 8" id="KW-0547">Nucleotide-binding</keyword>
<dbReference type="GO" id="GO:0005524">
    <property type="term" value="F:ATP binding"/>
    <property type="evidence" value="ECO:0007669"/>
    <property type="project" value="UniProtKB-UniRule"/>
</dbReference>
<keyword evidence="12" id="KW-1185">Reference proteome</keyword>
<dbReference type="Gene3D" id="1.10.240.10">
    <property type="entry name" value="Tyrosyl-Transfer RNA Synthetase"/>
    <property type="match status" value="1"/>
</dbReference>
<dbReference type="Proteomes" id="UP001214629">
    <property type="component" value="Chromosome"/>
</dbReference>
<dbReference type="InterPro" id="IPR001412">
    <property type="entry name" value="aa-tRNA-synth_I_CS"/>
</dbReference>
<feature type="short sequence motif" description="'KMSKS' region" evidence="8">
    <location>
        <begin position="228"/>
        <end position="232"/>
    </location>
</feature>
<keyword evidence="6 8" id="KW-0030">Aminoacyl-tRNA synthetase</keyword>
<dbReference type="InterPro" id="IPR024107">
    <property type="entry name" value="Tyr-tRNA-ligase_bac_1"/>
</dbReference>
<sequence length="421" mass="48206">MMVKNILEELRWRGLLKQVTNETKLLKAQELKKGVYCGFDPTGDSLHVGHLIQIMLLKRFEMFGFQPITIIGGGTGMIGDPSGKKAERVLLDDKTIKHNVETISQQMHQLIGAKIKMVNNAEWLQKMTLIDFLRNVGKDFNISYLLAKENIATRIEVGLSYTEFAYTLLQAYDFYQLYINYDCAVQTGGSDQWGNITSGTDYIYKQIGEDNLACGLTMNLLTKADGSKFGKTESGAVWLDSKKTSPYEFYQFFYNQDDQETAKLLRYLTMLSEKKIIALETAHQNEPTQRIVQKKLAEEVTLFVHQAAGLKTAQIVSEALFKGSLHELSEQQLEQLHNSLPNFHLTNFNLPFLDLLIQAEIVTSKREGREFLEQGAITINGQIIKEENWTVAKDKFLFNKYLIIRRGKRKYHLIYLTTNKK</sequence>
<comment type="similarity">
    <text evidence="8">Belongs to the class-I aminoacyl-tRNA synthetase family. TyrS type 1 subfamily.</text>
</comment>
<organism evidence="11 12">
    <name type="scientific">Spiroplasma citri</name>
    <dbReference type="NCBI Taxonomy" id="2133"/>
    <lineage>
        <taxon>Bacteria</taxon>
        <taxon>Bacillati</taxon>
        <taxon>Mycoplasmatota</taxon>
        <taxon>Mollicutes</taxon>
        <taxon>Entomoplasmatales</taxon>
        <taxon>Spiroplasmataceae</taxon>
        <taxon>Spiroplasma</taxon>
    </lineage>
</organism>
<dbReference type="EMBL" id="CP096246">
    <property type="protein sequence ID" value="WFG96258.1"/>
    <property type="molecule type" value="Genomic_DNA"/>
</dbReference>
<feature type="binding site" evidence="8">
    <location>
        <position position="166"/>
    </location>
    <ligand>
        <name>L-tyrosine</name>
        <dbReference type="ChEBI" id="CHEBI:58315"/>
    </ligand>
</feature>
<gene>
    <name evidence="8 11" type="primary">tyrS</name>
    <name evidence="11" type="ORF">M0C40_09300</name>
</gene>
<evidence type="ECO:0000256" key="7">
    <source>
        <dbReference type="ARBA" id="ARBA00048248"/>
    </source>
</evidence>
<proteinExistence type="inferred from homology"/>